<keyword evidence="12" id="KW-0449">Lipoprotein</keyword>
<dbReference type="GO" id="GO:0005886">
    <property type="term" value="C:plasma membrane"/>
    <property type="evidence" value="ECO:0007669"/>
    <property type="project" value="UniProtKB-SubCell"/>
</dbReference>
<keyword evidence="8" id="KW-0965">Cell junction</keyword>
<dbReference type="FunFam" id="2.60.40.10:FF:000005">
    <property type="entry name" value="Neuronal cell adhesion molecule"/>
    <property type="match status" value="1"/>
</dbReference>
<dbReference type="InterPro" id="IPR013783">
    <property type="entry name" value="Ig-like_fold"/>
</dbReference>
<evidence type="ECO:0000256" key="11">
    <source>
        <dbReference type="ARBA" id="ARBA00023180"/>
    </source>
</evidence>
<keyword evidence="11" id="KW-0325">Glycoprotein</keyword>
<keyword evidence="3" id="KW-1003">Cell membrane</keyword>
<accession>A0A1B0CYH9</accession>
<dbReference type="GO" id="GO:0005918">
    <property type="term" value="C:septate junction"/>
    <property type="evidence" value="ECO:0007669"/>
    <property type="project" value="UniProtKB-SubCell"/>
</dbReference>
<dbReference type="GO" id="GO:0030424">
    <property type="term" value="C:axon"/>
    <property type="evidence" value="ECO:0007669"/>
    <property type="project" value="TreeGrafter"/>
</dbReference>
<dbReference type="InterPro" id="IPR003961">
    <property type="entry name" value="FN3_dom"/>
</dbReference>
<evidence type="ECO:0000256" key="5">
    <source>
        <dbReference type="ARBA" id="ARBA00022729"/>
    </source>
</evidence>
<proteinExistence type="inferred from homology"/>
<dbReference type="GO" id="GO:0098609">
    <property type="term" value="P:cell-cell adhesion"/>
    <property type="evidence" value="ECO:0007669"/>
    <property type="project" value="UniProtKB-ARBA"/>
</dbReference>
<sequence length="1534" mass="173973">LLVITSAAIEEVVQVADVQRQARGPRFVLQPRDIIFDKENRNGSTFVMFECLAEGDPTPTYTWFKEFFEGNRLTFYPVSNLNDPRLSADGGNLTIIEPHWGLDQGTYHCVAENKFGRILSNSAQLKFSFIRDFNVKRSQESAPMNWGKSLYCDPPQHYPIVKYHWSRDSLGNVVEENEKRFLSYDGTLYFSAVNPTDQAKYSCSVQSTVSNTSRNGPFFSLLMLPSSNVQELTIVNMFPKEIMNGVLVDLEVAFRTINTPLLRDFRDFRDRPINVSQSGWFETRPPVSFANLEGIPPEDLCPQHWIAFRQTCIRFIGSPKRSWHEGKKICQAYGADLVHIDNLEKHAFILKHLIQQDLRQNRYFISARQTSPSTWVNDDNSAFVAPEEGLSLDEKDLRTREDLENSGDLGHLSYAQIERLLTPRDPLSTQHQLARDRLVYGFSPSHDRWLFIPAYDFEQNLFICESRDLYGTRNANTLAEDRRTIEYGVQIIDEERLPQGPKFVLQPRDTTFDTGKRTIADWVTLECLAEGYPAPTYTWFRELYESDRLTFRPVSALTDRRITTAGGSLVITEPEQYKDQGTYHCVAENKFGRILSDSVQLNFGYIMEFNLKRSPESGDMNWGKSLFCDPPQHYPDVKYYWSRDYFPNFVEEDERRFVSHDGALYFSALETIDRANYSCTVQSLVSDTGRNGPYFMLRVKPHPNYQELLFANTFPKVFPEAPIAGQEVRLECMAFGYPVPSFNWTRGSGSLPRHAYYTSYNRVLIIPNATINDSGEYICTVANDRKSSSKSIRINIQMAPNFTIPLVDKIRDLNTDVSFVCEASAIPDANYTWYKNAELLEQDRLPRDKFIIQDNVLTIKFLDPAKDDGMYQCRAENQIKAVYSSAQLRVLSLKPTFKKRPLEAEIYAIASGNTTIVCDPEAAPQPAFQWKKDGIIIGSGGHRRILPNGNLLISPTSRDDEGVYTCIASNAYGTAESHARLIVLQELRFRTPLPQRLVLQSGELLFLHCDVDHDALLDVTFSWRRNGELLPENFQDISGKVLDRTIQDRRVIVNRNNLEVHNASLLDSGEYECIAMAALHSVSSRSEVSVQGPPGAPGGVKVIDIKKTSAVLEWIDGPDNGRPVIFYSVWARTTWNKTWVPVADGVTAREFDRYTGRKRAEVHGLTPWSGYEFCVRAVNDVGLGTLSPPSPLYSTLNDIPYDPPGKVGGGGGKIGDLVITWIPLPKEKQNSHGVYYKVSWRLHGKGGSTEWATKLINDPDTGRAVVPIPLDNYYTQYDVKVQSFNDQGAGPESPVQTIYSAEDMPQVAPQRTYARGYNSTALNITWAPVELTREKIRGRLIGHRLKYWKSDHAEENAVYYLSRTTRPWALIVGLEPDTYYYTKVMVYNAAGEGPESERYLAEYAPQKPPSSVTFSAVDPSTVRVTWRYVTPSQEEEPIEGYKVRVWESDQDMSTANDTIIPIGRKLEAYINNLAPGKAYKMRVLAFSNGGDGRMSSPTLNFQMGRTRMRNAAPSLQGVSLAFLLCLAVATMWRH</sequence>
<evidence type="ECO:0000313" key="15">
    <source>
        <dbReference type="EnsemblMetazoa" id="PPAI000053-PA"/>
    </source>
</evidence>
<keyword evidence="7" id="KW-0130">Cell adhesion</keyword>
<dbReference type="VEuPathDB" id="VectorBase:PPAPM1_002387"/>
<dbReference type="FunFam" id="2.60.40.10:FF:000035">
    <property type="entry name" value="Contactin 1"/>
    <property type="match status" value="1"/>
</dbReference>
<dbReference type="InterPro" id="IPR003599">
    <property type="entry name" value="Ig_sub"/>
</dbReference>
<dbReference type="Pfam" id="PF13927">
    <property type="entry name" value="Ig_3"/>
    <property type="match status" value="5"/>
</dbReference>
<evidence type="ECO:0000256" key="1">
    <source>
        <dbReference type="ARBA" id="ARBA00004609"/>
    </source>
</evidence>
<evidence type="ECO:0000256" key="4">
    <source>
        <dbReference type="ARBA" id="ARBA00022622"/>
    </source>
</evidence>
<dbReference type="EMBL" id="AJVK01000244">
    <property type="status" value="NOT_ANNOTATED_CDS"/>
    <property type="molecule type" value="Genomic_DNA"/>
</dbReference>
<dbReference type="PANTHER" id="PTHR44170:SF6">
    <property type="entry name" value="CONTACTIN"/>
    <property type="match status" value="1"/>
</dbReference>
<dbReference type="SUPFAM" id="SSF49265">
    <property type="entry name" value="Fibronectin type III"/>
    <property type="match status" value="2"/>
</dbReference>
<dbReference type="EnsemblMetazoa" id="PPAI000053-RA">
    <property type="protein sequence ID" value="PPAI000053-PA"/>
    <property type="gene ID" value="PPAI000053"/>
</dbReference>
<dbReference type="Gene3D" id="2.60.40.10">
    <property type="entry name" value="Immunoglobulins"/>
    <property type="match status" value="12"/>
</dbReference>
<dbReference type="Pfam" id="PF00059">
    <property type="entry name" value="Lectin_C"/>
    <property type="match status" value="1"/>
</dbReference>
<keyword evidence="9" id="KW-0472">Membrane</keyword>
<keyword evidence="5" id="KW-0732">Signal</keyword>
<dbReference type="GO" id="GO:0008366">
    <property type="term" value="P:axon ensheathment"/>
    <property type="evidence" value="ECO:0007669"/>
    <property type="project" value="UniProtKB-ARBA"/>
</dbReference>
<evidence type="ECO:0000256" key="6">
    <source>
        <dbReference type="ARBA" id="ARBA00022737"/>
    </source>
</evidence>
<evidence type="ECO:0000256" key="10">
    <source>
        <dbReference type="ARBA" id="ARBA00023157"/>
    </source>
</evidence>
<dbReference type="GO" id="GO:0098552">
    <property type="term" value="C:side of membrane"/>
    <property type="evidence" value="ECO:0007669"/>
    <property type="project" value="UniProtKB-KW"/>
</dbReference>
<dbReference type="CDD" id="cd00063">
    <property type="entry name" value="FN3"/>
    <property type="match status" value="4"/>
</dbReference>
<dbReference type="InterPro" id="IPR001304">
    <property type="entry name" value="C-type_lectin-like"/>
</dbReference>
<dbReference type="PROSITE" id="PS50853">
    <property type="entry name" value="FN3"/>
    <property type="match status" value="4"/>
</dbReference>
<dbReference type="InterPro" id="IPR016187">
    <property type="entry name" value="CTDL_fold"/>
</dbReference>
<dbReference type="Pfam" id="PF07679">
    <property type="entry name" value="I-set"/>
    <property type="match status" value="1"/>
</dbReference>
<dbReference type="GO" id="GO:0061343">
    <property type="term" value="P:cell adhesion involved in heart morphogenesis"/>
    <property type="evidence" value="ECO:0007669"/>
    <property type="project" value="UniProtKB-ARBA"/>
</dbReference>
<dbReference type="FunFam" id="2.60.40.10:FF:001698">
    <property type="entry name" value="contactin"/>
    <property type="match status" value="1"/>
</dbReference>
<evidence type="ECO:0000256" key="13">
    <source>
        <dbReference type="ARBA" id="ARBA00023319"/>
    </source>
</evidence>
<dbReference type="GO" id="GO:0021682">
    <property type="term" value="P:nerve maturation"/>
    <property type="evidence" value="ECO:0007669"/>
    <property type="project" value="UniProtKB-ARBA"/>
</dbReference>
<dbReference type="SMART" id="SM00408">
    <property type="entry name" value="IGc2"/>
    <property type="match status" value="7"/>
</dbReference>
<dbReference type="InterPro" id="IPR013098">
    <property type="entry name" value="Ig_I-set"/>
</dbReference>
<evidence type="ECO:0000256" key="7">
    <source>
        <dbReference type="ARBA" id="ARBA00022889"/>
    </source>
</evidence>
<dbReference type="GO" id="GO:0007411">
    <property type="term" value="P:axon guidance"/>
    <property type="evidence" value="ECO:0007669"/>
    <property type="project" value="TreeGrafter"/>
</dbReference>
<dbReference type="SUPFAM" id="SSF48726">
    <property type="entry name" value="Immunoglobulin"/>
    <property type="match status" value="8"/>
</dbReference>
<dbReference type="VEuPathDB" id="VectorBase:PPAPM1_005098"/>
<dbReference type="EMBL" id="AJVK01000245">
    <property type="status" value="NOT_ANNOTATED_CDS"/>
    <property type="molecule type" value="Genomic_DNA"/>
</dbReference>
<dbReference type="SMART" id="SM00060">
    <property type="entry name" value="FN3"/>
    <property type="match status" value="4"/>
</dbReference>
<evidence type="ECO:0000256" key="2">
    <source>
        <dbReference type="ARBA" id="ARBA00009812"/>
    </source>
</evidence>
<evidence type="ECO:0000313" key="16">
    <source>
        <dbReference type="Proteomes" id="UP000092462"/>
    </source>
</evidence>
<dbReference type="Gene3D" id="3.10.100.10">
    <property type="entry name" value="Mannose-Binding Protein A, subunit A"/>
    <property type="match status" value="1"/>
</dbReference>
<dbReference type="SMART" id="SM00034">
    <property type="entry name" value="CLECT"/>
    <property type="match status" value="1"/>
</dbReference>
<dbReference type="InterPro" id="IPR003598">
    <property type="entry name" value="Ig_sub2"/>
</dbReference>
<dbReference type="GO" id="GO:0060857">
    <property type="term" value="P:establishment of glial blood-brain barrier"/>
    <property type="evidence" value="ECO:0007669"/>
    <property type="project" value="UniProtKB-ARBA"/>
</dbReference>
<dbReference type="InterPro" id="IPR036116">
    <property type="entry name" value="FN3_sf"/>
</dbReference>
<keyword evidence="4" id="KW-0336">GPI-anchor</keyword>
<protein>
    <submittedName>
        <fullName evidence="15">Uncharacterized protein</fullName>
    </submittedName>
</protein>
<evidence type="ECO:0000256" key="9">
    <source>
        <dbReference type="ARBA" id="ARBA00023136"/>
    </source>
</evidence>
<evidence type="ECO:0000256" key="14">
    <source>
        <dbReference type="ARBA" id="ARBA00060461"/>
    </source>
</evidence>
<dbReference type="InterPro" id="IPR007110">
    <property type="entry name" value="Ig-like_dom"/>
</dbReference>
<dbReference type="SUPFAM" id="SSF56436">
    <property type="entry name" value="C-type lectin-like"/>
    <property type="match status" value="1"/>
</dbReference>
<dbReference type="VEuPathDB" id="VectorBase:PPAI000053"/>
<dbReference type="FunFam" id="2.60.40.10:FF:000064">
    <property type="entry name" value="Contactin 1"/>
    <property type="match status" value="2"/>
</dbReference>
<dbReference type="InterPro" id="IPR036179">
    <property type="entry name" value="Ig-like_dom_sf"/>
</dbReference>
<keyword evidence="13" id="KW-0393">Immunoglobulin domain</keyword>
<comment type="subcellular location">
    <subcellularLocation>
        <location evidence="14">Cell junction</location>
        <location evidence="14">Septate junction</location>
    </subcellularLocation>
    <subcellularLocation>
        <location evidence="1">Cell membrane</location>
        <topology evidence="1">Lipid-anchor</topology>
        <topology evidence="1">GPI-anchor</topology>
    </subcellularLocation>
</comment>
<comment type="similarity">
    <text evidence="2">Belongs to the immunoglobulin superfamily. Contactin family.</text>
</comment>
<dbReference type="FunFam" id="2.60.40.10:FF:001933">
    <property type="entry name" value="Blast:Contactin"/>
    <property type="match status" value="1"/>
</dbReference>
<dbReference type="GO" id="GO:0019991">
    <property type="term" value="P:septate junction assembly"/>
    <property type="evidence" value="ECO:0007669"/>
    <property type="project" value="UniProtKB-ARBA"/>
</dbReference>
<dbReference type="Pfam" id="PF00041">
    <property type="entry name" value="fn3"/>
    <property type="match status" value="3"/>
</dbReference>
<keyword evidence="6" id="KW-0677">Repeat</keyword>
<organism evidence="15 16">
    <name type="scientific">Phlebotomus papatasi</name>
    <name type="common">Sandfly</name>
    <dbReference type="NCBI Taxonomy" id="29031"/>
    <lineage>
        <taxon>Eukaryota</taxon>
        <taxon>Metazoa</taxon>
        <taxon>Ecdysozoa</taxon>
        <taxon>Arthropoda</taxon>
        <taxon>Hexapoda</taxon>
        <taxon>Insecta</taxon>
        <taxon>Pterygota</taxon>
        <taxon>Neoptera</taxon>
        <taxon>Endopterygota</taxon>
        <taxon>Diptera</taxon>
        <taxon>Nematocera</taxon>
        <taxon>Psychodoidea</taxon>
        <taxon>Psychodidae</taxon>
        <taxon>Phlebotomus</taxon>
        <taxon>Phlebotomus</taxon>
    </lineage>
</organism>
<dbReference type="Proteomes" id="UP000092462">
    <property type="component" value="Unassembled WGS sequence"/>
</dbReference>
<keyword evidence="10" id="KW-1015">Disulfide bond</keyword>
<dbReference type="FunFam" id="2.60.40.10:FF:001529">
    <property type="entry name" value="Cell adhesion molecule"/>
    <property type="match status" value="1"/>
</dbReference>
<dbReference type="PANTHER" id="PTHR44170">
    <property type="entry name" value="PROTEIN SIDEKICK"/>
    <property type="match status" value="1"/>
</dbReference>
<dbReference type="FunFam" id="2.60.40.10:FF:000047">
    <property type="entry name" value="Contactin 1"/>
    <property type="match status" value="1"/>
</dbReference>
<reference evidence="15" key="1">
    <citation type="submission" date="2022-08" db="UniProtKB">
        <authorList>
            <consortium name="EnsemblMetazoa"/>
        </authorList>
    </citation>
    <scope>IDENTIFICATION</scope>
    <source>
        <strain evidence="15">Israel</strain>
    </source>
</reference>
<dbReference type="InterPro" id="IPR016186">
    <property type="entry name" value="C-type_lectin-like/link_sf"/>
</dbReference>
<evidence type="ECO:0000256" key="8">
    <source>
        <dbReference type="ARBA" id="ARBA00022949"/>
    </source>
</evidence>
<evidence type="ECO:0000256" key="12">
    <source>
        <dbReference type="ARBA" id="ARBA00023288"/>
    </source>
</evidence>
<evidence type="ECO:0000256" key="3">
    <source>
        <dbReference type="ARBA" id="ARBA00022475"/>
    </source>
</evidence>
<dbReference type="SMART" id="SM00409">
    <property type="entry name" value="IG"/>
    <property type="match status" value="7"/>
</dbReference>
<name>A0A1B0CYH9_PHLPP</name>
<dbReference type="PROSITE" id="PS50835">
    <property type="entry name" value="IG_LIKE"/>
    <property type="match status" value="8"/>
</dbReference>
<keyword evidence="16" id="KW-1185">Reference proteome</keyword>